<dbReference type="EnsemblBacteria" id="BAC89940">
    <property type="protein sequence ID" value="BAC89940"/>
    <property type="gene ID" value="BAC89940"/>
</dbReference>
<dbReference type="SUPFAM" id="SSF51621">
    <property type="entry name" value="Phosphoenolpyruvate/pyruvate domain"/>
    <property type="match status" value="1"/>
</dbReference>
<dbReference type="GO" id="GO:0004743">
    <property type="term" value="F:pyruvate kinase activity"/>
    <property type="evidence" value="ECO:0000318"/>
    <property type="project" value="GO_Central"/>
</dbReference>
<comment type="pathway">
    <text evidence="2 13">Carbohydrate degradation; glycolysis; pyruvate from D-glyceraldehyde 3-phosphate: step 5/5.</text>
</comment>
<dbReference type="GO" id="GO:0016301">
    <property type="term" value="F:kinase activity"/>
    <property type="evidence" value="ECO:0007669"/>
    <property type="project" value="UniProtKB-KW"/>
</dbReference>
<dbReference type="Gene3D" id="3.20.20.60">
    <property type="entry name" value="Phosphoenolpyruvate-binding domains"/>
    <property type="match status" value="1"/>
</dbReference>
<keyword evidence="10 13" id="KW-0460">Magnesium</keyword>
<evidence type="ECO:0000256" key="6">
    <source>
        <dbReference type="ARBA" id="ARBA00022723"/>
    </source>
</evidence>
<evidence type="ECO:0000256" key="12">
    <source>
        <dbReference type="ARBA" id="ARBA00023317"/>
    </source>
</evidence>
<dbReference type="SUPFAM" id="SSF50800">
    <property type="entry name" value="PK beta-barrel domain-like"/>
    <property type="match status" value="1"/>
</dbReference>
<dbReference type="OrthoDB" id="9812123at2"/>
<evidence type="ECO:0000256" key="4">
    <source>
        <dbReference type="ARBA" id="ARBA00012142"/>
    </source>
</evidence>
<evidence type="ECO:0000256" key="3">
    <source>
        <dbReference type="ARBA" id="ARBA00008663"/>
    </source>
</evidence>
<dbReference type="Gene3D" id="2.40.33.10">
    <property type="entry name" value="PK beta-barrel domain-like"/>
    <property type="match status" value="1"/>
</dbReference>
<feature type="domain" description="Pyruvate kinase barrel" evidence="14">
    <location>
        <begin position="142"/>
        <end position="462"/>
    </location>
</feature>
<dbReference type="Pfam" id="PF00224">
    <property type="entry name" value="PK"/>
    <property type="match status" value="1"/>
</dbReference>
<dbReference type="EMBL" id="BA000045">
    <property type="protein sequence ID" value="BAC89940.1"/>
    <property type="molecule type" value="Genomic_DNA"/>
</dbReference>
<evidence type="ECO:0000256" key="5">
    <source>
        <dbReference type="ARBA" id="ARBA00022679"/>
    </source>
</evidence>
<comment type="catalytic activity">
    <reaction evidence="13">
        <text>pyruvate + ATP = phosphoenolpyruvate + ADP + H(+)</text>
        <dbReference type="Rhea" id="RHEA:18157"/>
        <dbReference type="ChEBI" id="CHEBI:15361"/>
        <dbReference type="ChEBI" id="CHEBI:15378"/>
        <dbReference type="ChEBI" id="CHEBI:30616"/>
        <dbReference type="ChEBI" id="CHEBI:58702"/>
        <dbReference type="ChEBI" id="CHEBI:456216"/>
        <dbReference type="EC" id="2.7.1.40"/>
    </reaction>
</comment>
<keyword evidence="16" id="KW-1185">Reference proteome</keyword>
<dbReference type="PANTHER" id="PTHR11817">
    <property type="entry name" value="PYRUVATE KINASE"/>
    <property type="match status" value="1"/>
</dbReference>
<dbReference type="GO" id="GO:0005737">
    <property type="term" value="C:cytoplasm"/>
    <property type="evidence" value="ECO:0000318"/>
    <property type="project" value="GO_Central"/>
</dbReference>
<dbReference type="InterPro" id="IPR015813">
    <property type="entry name" value="Pyrv/PenolPyrv_kinase-like_dom"/>
</dbReference>
<gene>
    <name evidence="15" type="ordered locus">gll1999</name>
</gene>
<dbReference type="UniPathway" id="UPA00109">
    <property type="reaction ID" value="UER00188"/>
</dbReference>
<evidence type="ECO:0000256" key="7">
    <source>
        <dbReference type="ARBA" id="ARBA00022741"/>
    </source>
</evidence>
<keyword evidence="11 13" id="KW-0324">Glycolysis</keyword>
<dbReference type="PRINTS" id="PR01050">
    <property type="entry name" value="PYRUVTKNASE"/>
</dbReference>
<dbReference type="InterPro" id="IPR015793">
    <property type="entry name" value="Pyrv_Knase_brl"/>
</dbReference>
<organism evidence="15 16">
    <name type="scientific">Gloeobacter violaceus (strain ATCC 29082 / PCC 7421)</name>
    <dbReference type="NCBI Taxonomy" id="251221"/>
    <lineage>
        <taxon>Bacteria</taxon>
        <taxon>Bacillati</taxon>
        <taxon>Cyanobacteriota</taxon>
        <taxon>Cyanophyceae</taxon>
        <taxon>Gloeobacterales</taxon>
        <taxon>Gloeobacteraceae</taxon>
        <taxon>Gloeobacter</taxon>
    </lineage>
</organism>
<dbReference type="Proteomes" id="UP000000557">
    <property type="component" value="Chromosome"/>
</dbReference>
<dbReference type="eggNOG" id="COG0469">
    <property type="taxonomic scope" value="Bacteria"/>
</dbReference>
<dbReference type="InterPro" id="IPR001697">
    <property type="entry name" value="Pyr_Knase"/>
</dbReference>
<evidence type="ECO:0000256" key="10">
    <source>
        <dbReference type="ARBA" id="ARBA00022842"/>
    </source>
</evidence>
<dbReference type="GO" id="GO:0005524">
    <property type="term" value="F:ATP binding"/>
    <property type="evidence" value="ECO:0007669"/>
    <property type="project" value="UniProtKB-KW"/>
</dbReference>
<evidence type="ECO:0000256" key="11">
    <source>
        <dbReference type="ARBA" id="ARBA00023152"/>
    </source>
</evidence>
<evidence type="ECO:0000256" key="13">
    <source>
        <dbReference type="RuleBase" id="RU000504"/>
    </source>
</evidence>
<comment type="similarity">
    <text evidence="3 13">Belongs to the pyruvate kinase family.</text>
</comment>
<dbReference type="GO" id="GO:0000287">
    <property type="term" value="F:magnesium ion binding"/>
    <property type="evidence" value="ECO:0007669"/>
    <property type="project" value="InterPro"/>
</dbReference>
<evidence type="ECO:0000256" key="2">
    <source>
        <dbReference type="ARBA" id="ARBA00004997"/>
    </source>
</evidence>
<comment type="cofactor">
    <cofactor evidence="1">
        <name>K(+)</name>
        <dbReference type="ChEBI" id="CHEBI:29103"/>
    </cofactor>
</comment>
<dbReference type="PATRIC" id="fig|251221.4.peg.2032"/>
<name>Q7NJ33_GLOVI</name>
<dbReference type="KEGG" id="gvi:gll1999"/>
<sequence length="501" mass="54999">MQSSDPAIRFRAMSAVQPQLEALIDQLDTIRSHAESLKQQFAEHLQHVHPNFADSAHNLIDYLALRQFDLREIQEQLSGLGLSSLGRTEAHTMASLNAVVQVLERLAGSGGEVVSFADDYARGRDLLTAHTEVLLGPRPATRATRIMVTLPSEAEGDYRLLCALIRAGMNCARINCVHDSETVWERMVGNIRRAEREVGRACRILMDLGGPKLRTGPLAEPLTLRKGEGLVLCRDAEEGRSACEDSPARVVCAVSGIYGGVQVGEAVLFDDGKIESVVRGVAQDEIQLEITRADDKGSRLAADKGINFPESRLKLRGLSEQDLEHLDFVARRADIVGMSFANEPEDVFALQAALGERGAGHLGILLKIETRRGFEQLPRLILAAMRSYPAGVMIARGDLAVECGWERTAEVQEEILWLCEAGHMPVVWATQVLEKLAKKGLPSRAEITDAAMSQRAECVMLNKGPHIVEAVHSLADILCRMQEHQHKKTATLRSLKVSNLV</sequence>
<evidence type="ECO:0000313" key="15">
    <source>
        <dbReference type="EMBL" id="BAC89940.1"/>
    </source>
</evidence>
<reference evidence="15 16" key="1">
    <citation type="journal article" date="2003" name="DNA Res.">
        <title>Complete genome structure of Gloeobacter violaceus PCC 7421, a cyanobacterium that lacks thylakoids.</title>
        <authorList>
            <person name="Nakamura Y."/>
            <person name="Kaneko T."/>
            <person name="Sato S."/>
            <person name="Mimuro M."/>
            <person name="Miyashita H."/>
            <person name="Tsuchiya T."/>
            <person name="Sasamoto S."/>
            <person name="Watanabe A."/>
            <person name="Kawashima K."/>
            <person name="Kishida Y."/>
            <person name="Kiyokawa C."/>
            <person name="Kohara M."/>
            <person name="Matsumoto M."/>
            <person name="Matsuno A."/>
            <person name="Nakazaki N."/>
            <person name="Shimpo S."/>
            <person name="Takeuchi C."/>
            <person name="Yamada M."/>
            <person name="Tabata S."/>
        </authorList>
    </citation>
    <scope>NUCLEOTIDE SEQUENCE [LARGE SCALE GENOMIC DNA]</scope>
    <source>
        <strain evidence="16">ATCC 29082 / PCC 7421</strain>
    </source>
</reference>
<dbReference type="GO" id="GO:0006096">
    <property type="term" value="P:glycolytic process"/>
    <property type="evidence" value="ECO:0000318"/>
    <property type="project" value="GO_Central"/>
</dbReference>
<dbReference type="PhylomeDB" id="Q7NJ33"/>
<dbReference type="InterPro" id="IPR040442">
    <property type="entry name" value="Pyrv_kinase-like_dom_sf"/>
</dbReference>
<dbReference type="HOGENOM" id="CLU_015439_6_1_3"/>
<keyword evidence="8 13" id="KW-0418">Kinase</keyword>
<evidence type="ECO:0000256" key="8">
    <source>
        <dbReference type="ARBA" id="ARBA00022777"/>
    </source>
</evidence>
<evidence type="ECO:0000259" key="14">
    <source>
        <dbReference type="Pfam" id="PF00224"/>
    </source>
</evidence>
<dbReference type="InterPro" id="IPR011037">
    <property type="entry name" value="Pyrv_Knase-like_insert_dom_sf"/>
</dbReference>
<dbReference type="AlphaFoldDB" id="Q7NJ33"/>
<evidence type="ECO:0000313" key="16">
    <source>
        <dbReference type="Proteomes" id="UP000000557"/>
    </source>
</evidence>
<dbReference type="STRING" id="251221.gene:10759491"/>
<accession>Q7NJ33</accession>
<dbReference type="GO" id="GO:0030955">
    <property type="term" value="F:potassium ion binding"/>
    <property type="evidence" value="ECO:0007669"/>
    <property type="project" value="InterPro"/>
</dbReference>
<keyword evidence="12" id="KW-0670">Pyruvate</keyword>
<evidence type="ECO:0000256" key="1">
    <source>
        <dbReference type="ARBA" id="ARBA00001958"/>
    </source>
</evidence>
<keyword evidence="5 13" id="KW-0808">Transferase</keyword>
<keyword evidence="7" id="KW-0547">Nucleotide-binding</keyword>
<protein>
    <recommendedName>
        <fullName evidence="4 13">Pyruvate kinase</fullName>
        <ecNumber evidence="4 13">2.7.1.40</ecNumber>
    </recommendedName>
</protein>
<dbReference type="InParanoid" id="Q7NJ33"/>
<dbReference type="EC" id="2.7.1.40" evidence="4 13"/>
<evidence type="ECO:0000256" key="9">
    <source>
        <dbReference type="ARBA" id="ARBA00022840"/>
    </source>
</evidence>
<dbReference type="InterPro" id="IPR015806">
    <property type="entry name" value="Pyrv_Knase_insert_dom_sf"/>
</dbReference>
<reference evidence="15 16" key="2">
    <citation type="journal article" date="2003" name="DNA Res.">
        <title>Complete genome structure of Gloeobacter violaceus PCC 7421, a cyanobacterium that lacks thylakoids (supplement).</title>
        <authorList>
            <person name="Nakamura Y."/>
            <person name="Kaneko T."/>
            <person name="Sato S."/>
            <person name="Mimuro M."/>
            <person name="Miyashita H."/>
            <person name="Tsuchiya T."/>
            <person name="Sasamoto S."/>
            <person name="Watanabe A."/>
            <person name="Kawashima K."/>
            <person name="Kishida Y."/>
            <person name="Kiyokawa C."/>
            <person name="Kohara M."/>
            <person name="Matsumoto M."/>
            <person name="Matsuno A."/>
            <person name="Nakazaki N."/>
            <person name="Shimpo S."/>
            <person name="Takeuchi C."/>
            <person name="Yamada M."/>
            <person name="Tabata S."/>
        </authorList>
    </citation>
    <scope>NUCLEOTIDE SEQUENCE [LARGE SCALE GENOMIC DNA]</scope>
    <source>
        <strain evidence="16">ATCC 29082 / PCC 7421</strain>
    </source>
</reference>
<keyword evidence="6" id="KW-0479">Metal-binding</keyword>
<proteinExistence type="inferred from homology"/>
<keyword evidence="9" id="KW-0067">ATP-binding</keyword>